<dbReference type="Proteomes" id="UP000186922">
    <property type="component" value="Unassembled WGS sequence"/>
</dbReference>
<accession>A0A1D1VSS1</accession>
<feature type="domain" description="Kazal-like" evidence="10">
    <location>
        <begin position="508"/>
        <end position="561"/>
    </location>
</feature>
<comment type="similarity">
    <text evidence="2 8">Belongs to the organo anion transporter (TC 2.A.60) family.</text>
</comment>
<evidence type="ECO:0000256" key="2">
    <source>
        <dbReference type="ARBA" id="ARBA00009657"/>
    </source>
</evidence>
<feature type="transmembrane region" description="Helical" evidence="8">
    <location>
        <begin position="283"/>
        <end position="306"/>
    </location>
</feature>
<name>A0A1D1VSS1_RAMVA</name>
<feature type="region of interest" description="Disordered" evidence="9">
    <location>
        <begin position="1"/>
        <end position="45"/>
    </location>
</feature>
<dbReference type="InterPro" id="IPR036259">
    <property type="entry name" value="MFS_trans_sf"/>
</dbReference>
<dbReference type="PANTHER" id="PTHR11388:SF76">
    <property type="entry name" value="SOLUTE CARRIER ORGANIC ANION TRANSPORTER FAMILY MEMBER"/>
    <property type="match status" value="1"/>
</dbReference>
<proteinExistence type="inferred from homology"/>
<evidence type="ECO:0000256" key="4">
    <source>
        <dbReference type="ARBA" id="ARBA00022692"/>
    </source>
</evidence>
<evidence type="ECO:0000259" key="10">
    <source>
        <dbReference type="PROSITE" id="PS51465"/>
    </source>
</evidence>
<dbReference type="Gene3D" id="1.20.1250.20">
    <property type="entry name" value="MFS general substrate transporter like domains"/>
    <property type="match status" value="1"/>
</dbReference>
<dbReference type="GO" id="GO:0015347">
    <property type="term" value="F:sodium-independent organic anion transmembrane transporter activity"/>
    <property type="evidence" value="ECO:0007669"/>
    <property type="project" value="TreeGrafter"/>
</dbReference>
<dbReference type="SUPFAM" id="SSF103473">
    <property type="entry name" value="MFS general substrate transporter"/>
    <property type="match status" value="2"/>
</dbReference>
<feature type="transmembrane region" description="Helical" evidence="8">
    <location>
        <begin position="401"/>
        <end position="421"/>
    </location>
</feature>
<comment type="subcellular location">
    <subcellularLocation>
        <location evidence="1 8">Cell membrane</location>
        <topology evidence="1 8">Multi-pass membrane protein</topology>
    </subcellularLocation>
</comment>
<gene>
    <name evidence="11" type="primary">RvY_14368-1</name>
    <name evidence="11" type="synonym">RvY_14368.1</name>
    <name evidence="11" type="ORF">RvY_14368</name>
</gene>
<feature type="transmembrane region" description="Helical" evidence="8">
    <location>
        <begin position="246"/>
        <end position="271"/>
    </location>
</feature>
<evidence type="ECO:0000256" key="6">
    <source>
        <dbReference type="ARBA" id="ARBA00023136"/>
    </source>
</evidence>
<dbReference type="CDD" id="cd17336">
    <property type="entry name" value="MFS_SLCO_OATP"/>
    <property type="match status" value="1"/>
</dbReference>
<sequence length="761" mass="84912">MRINAVPFSASTAPSADSVENLEDFEERGGRSKNGHAIPENNSVHSYARNPFEEEKVSLSPKELYFEDMVVSEHEESRYDRDRCGIWCFKPDFLQRFKNMKSFLVVFIIVGICQGMFHSYWPMTLSSIEKRFQLSSQTTGILTTVNDVTHLSTVLFVAHFCGKGHRPRYMAIASMVVGISFLVFAMPEMVASKWREVISTALVANSSQTQGNTETCLSAEEAGWNNETTNCDANAHANRHDNFWPFFFLVLAQSLLGIGTTAPIVLAMPFIDDNVKIQNAPAYFSLGLAGRLLGPVFGVLLGGFCLDTYVDLTPQSISSTDPRWMGAWWLGFVIMGCLLCMAAMLYLCFPRSLSRQDAVRRERLRIQKKNESLSSDSGRTFKKKLGEGPKDVKRLLTNKIFVARLINDCIDMLVVSGYFSFAVKYIEFHFRLSAAAAGRTSGLSSILAMGLGVAVGGIVTRKLKLQPRQVALSLLASSMLTATCYFCLAMVTCEARNLVSHWDEQQMLRVDTQCSNRCHCERTPYSPVCHEELQFNYYSACHAGCSGFTSINETKYFTECRCLTANVSTLPSWGSSHPAPPVGLLYNTASPFQSLDQPTVKRGFCEEGCSAWWYYVIISACFKFLSMIPFAGSAMLSFRIVDPDLKALSKGMQTFCASLFAFIPGPIMMGMLIDSTCKLWNTDECGEKGACLVYDLDAFRLKMHLYIAVIKLVACFLDVFIYYNVRDMKFDRETDGEMVTQTVLTKNMGSVKDLTSLAVTS</sequence>
<evidence type="ECO:0000256" key="8">
    <source>
        <dbReference type="RuleBase" id="RU362056"/>
    </source>
</evidence>
<evidence type="ECO:0000256" key="3">
    <source>
        <dbReference type="ARBA" id="ARBA00022475"/>
    </source>
</evidence>
<dbReference type="GO" id="GO:0006811">
    <property type="term" value="P:monoatomic ion transport"/>
    <property type="evidence" value="ECO:0007669"/>
    <property type="project" value="UniProtKB-KW"/>
</dbReference>
<comment type="caution">
    <text evidence="11">The sequence shown here is derived from an EMBL/GenBank/DDBJ whole genome shotgun (WGS) entry which is preliminary data.</text>
</comment>
<dbReference type="InterPro" id="IPR002350">
    <property type="entry name" value="Kazal_dom"/>
</dbReference>
<feature type="transmembrane region" description="Helical" evidence="8">
    <location>
        <begin position="441"/>
        <end position="459"/>
    </location>
</feature>
<dbReference type="OrthoDB" id="5062115at2759"/>
<feature type="transmembrane region" description="Helical" evidence="8">
    <location>
        <begin position="103"/>
        <end position="121"/>
    </location>
</feature>
<evidence type="ECO:0000313" key="12">
    <source>
        <dbReference type="Proteomes" id="UP000186922"/>
    </source>
</evidence>
<keyword evidence="5 8" id="KW-1133">Transmembrane helix</keyword>
<keyword evidence="6 8" id="KW-0472">Membrane</keyword>
<evidence type="ECO:0000256" key="9">
    <source>
        <dbReference type="SAM" id="MobiDB-lite"/>
    </source>
</evidence>
<dbReference type="GO" id="GO:0016323">
    <property type="term" value="C:basolateral plasma membrane"/>
    <property type="evidence" value="ECO:0007669"/>
    <property type="project" value="TreeGrafter"/>
</dbReference>
<keyword evidence="8" id="KW-0813">Transport</keyword>
<protein>
    <recommendedName>
        <fullName evidence="8">Solute carrier organic anion transporter family member</fullName>
    </recommendedName>
</protein>
<feature type="transmembrane region" description="Helical" evidence="8">
    <location>
        <begin position="655"/>
        <end position="673"/>
    </location>
</feature>
<feature type="transmembrane region" description="Helical" evidence="8">
    <location>
        <begin position="141"/>
        <end position="162"/>
    </location>
</feature>
<dbReference type="AlphaFoldDB" id="A0A1D1VSS1"/>
<feature type="transmembrane region" description="Helical" evidence="8">
    <location>
        <begin position="703"/>
        <end position="723"/>
    </location>
</feature>
<evidence type="ECO:0000256" key="7">
    <source>
        <dbReference type="ARBA" id="ARBA00023157"/>
    </source>
</evidence>
<dbReference type="PANTHER" id="PTHR11388">
    <property type="entry name" value="ORGANIC ANION TRANSPORTER"/>
    <property type="match status" value="1"/>
</dbReference>
<keyword evidence="8" id="KW-0406">Ion transport</keyword>
<keyword evidence="4 8" id="KW-0812">Transmembrane</keyword>
<dbReference type="GO" id="GO:0043252">
    <property type="term" value="P:sodium-independent organic anion transport"/>
    <property type="evidence" value="ECO:0007669"/>
    <property type="project" value="TreeGrafter"/>
</dbReference>
<keyword evidence="7" id="KW-1015">Disulfide bond</keyword>
<feature type="transmembrane region" description="Helical" evidence="8">
    <location>
        <begin position="326"/>
        <end position="349"/>
    </location>
</feature>
<keyword evidence="3" id="KW-1003">Cell membrane</keyword>
<feature type="transmembrane region" description="Helical" evidence="8">
    <location>
        <begin position="169"/>
        <end position="186"/>
    </location>
</feature>
<keyword evidence="12" id="KW-1185">Reference proteome</keyword>
<organism evidence="11 12">
    <name type="scientific">Ramazzottius varieornatus</name>
    <name type="common">Water bear</name>
    <name type="synonym">Tardigrade</name>
    <dbReference type="NCBI Taxonomy" id="947166"/>
    <lineage>
        <taxon>Eukaryota</taxon>
        <taxon>Metazoa</taxon>
        <taxon>Ecdysozoa</taxon>
        <taxon>Tardigrada</taxon>
        <taxon>Eutardigrada</taxon>
        <taxon>Parachela</taxon>
        <taxon>Hypsibioidea</taxon>
        <taxon>Ramazzottiidae</taxon>
        <taxon>Ramazzottius</taxon>
    </lineage>
</organism>
<dbReference type="InterPro" id="IPR004156">
    <property type="entry name" value="OATP"/>
</dbReference>
<feature type="transmembrane region" description="Helical" evidence="8">
    <location>
        <begin position="471"/>
        <end position="491"/>
    </location>
</feature>
<evidence type="ECO:0000256" key="1">
    <source>
        <dbReference type="ARBA" id="ARBA00004651"/>
    </source>
</evidence>
<dbReference type="PROSITE" id="PS51465">
    <property type="entry name" value="KAZAL_2"/>
    <property type="match status" value="1"/>
</dbReference>
<feature type="transmembrane region" description="Helical" evidence="8">
    <location>
        <begin position="612"/>
        <end position="634"/>
    </location>
</feature>
<dbReference type="NCBIfam" id="TIGR00805">
    <property type="entry name" value="oat"/>
    <property type="match status" value="1"/>
</dbReference>
<evidence type="ECO:0000256" key="5">
    <source>
        <dbReference type="ARBA" id="ARBA00022989"/>
    </source>
</evidence>
<evidence type="ECO:0000313" key="11">
    <source>
        <dbReference type="EMBL" id="GAV04021.1"/>
    </source>
</evidence>
<dbReference type="Pfam" id="PF03137">
    <property type="entry name" value="OATP"/>
    <property type="match status" value="1"/>
</dbReference>
<dbReference type="EMBL" id="BDGG01000010">
    <property type="protein sequence ID" value="GAV04021.1"/>
    <property type="molecule type" value="Genomic_DNA"/>
</dbReference>
<reference evidence="11 12" key="1">
    <citation type="journal article" date="2016" name="Nat. Commun.">
        <title>Extremotolerant tardigrade genome and improved radiotolerance of human cultured cells by tardigrade-unique protein.</title>
        <authorList>
            <person name="Hashimoto T."/>
            <person name="Horikawa D.D."/>
            <person name="Saito Y."/>
            <person name="Kuwahara H."/>
            <person name="Kozuka-Hata H."/>
            <person name="Shin-I T."/>
            <person name="Minakuchi Y."/>
            <person name="Ohishi K."/>
            <person name="Motoyama A."/>
            <person name="Aizu T."/>
            <person name="Enomoto A."/>
            <person name="Kondo K."/>
            <person name="Tanaka S."/>
            <person name="Hara Y."/>
            <person name="Koshikawa S."/>
            <person name="Sagara H."/>
            <person name="Miura T."/>
            <person name="Yokobori S."/>
            <person name="Miyagawa K."/>
            <person name="Suzuki Y."/>
            <person name="Kubo T."/>
            <person name="Oyama M."/>
            <person name="Kohara Y."/>
            <person name="Fujiyama A."/>
            <person name="Arakawa K."/>
            <person name="Katayama T."/>
            <person name="Toyoda A."/>
            <person name="Kunieda T."/>
        </authorList>
    </citation>
    <scope>NUCLEOTIDE SEQUENCE [LARGE SCALE GENOMIC DNA]</scope>
    <source>
        <strain evidence="11 12">YOKOZUNA-1</strain>
    </source>
</reference>